<dbReference type="GO" id="GO:0016301">
    <property type="term" value="F:kinase activity"/>
    <property type="evidence" value="ECO:0007669"/>
    <property type="project" value="InterPro"/>
</dbReference>
<evidence type="ECO:0000313" key="2">
    <source>
        <dbReference type="EMBL" id="CDG39872.1"/>
    </source>
</evidence>
<accession>A0A060QKZ0</accession>
<dbReference type="RefSeq" id="WP_023979231.1">
    <property type="nucleotide sequence ID" value="NZ_CBLX010000013.1"/>
</dbReference>
<feature type="domain" description="DAGKc" evidence="1">
    <location>
        <begin position="1"/>
        <end position="137"/>
    </location>
</feature>
<gene>
    <name evidence="2" type="ORF">ASAP_1827</name>
</gene>
<protein>
    <recommendedName>
        <fullName evidence="1">DAGKc domain-containing protein</fullName>
    </recommendedName>
</protein>
<reference evidence="2 3" key="1">
    <citation type="journal article" date="2014" name="Genome Biol. Evol.">
        <title>Acetic acid bacteria genomes reveal functional traits for adaptation to life in insect guts.</title>
        <authorList>
            <person name="Chouaia B."/>
            <person name="Gaiarsa S."/>
            <person name="Crotti E."/>
            <person name="Comandatore F."/>
            <person name="Degli Esposti M."/>
            <person name="Ricci I."/>
            <person name="Alma A."/>
            <person name="Favia G."/>
            <person name="Bandi C."/>
            <person name="Daffonchio D."/>
        </authorList>
    </citation>
    <scope>NUCLEOTIDE SEQUENCE [LARGE SCALE GENOMIC DNA]</scope>
    <source>
        <strain evidence="2 3">SF2.1</strain>
    </source>
</reference>
<dbReference type="InterPro" id="IPR001206">
    <property type="entry name" value="Diacylglycerol_kinase_cat_dom"/>
</dbReference>
<dbReference type="InterPro" id="IPR016064">
    <property type="entry name" value="NAD/diacylglycerol_kinase_sf"/>
</dbReference>
<dbReference type="Gene3D" id="3.40.50.10330">
    <property type="entry name" value="Probable inorganic polyphosphate/atp-NAD kinase, domain 1"/>
    <property type="match status" value="1"/>
</dbReference>
<organism evidence="2 3">
    <name type="scientific">Asaia bogorensis</name>
    <dbReference type="NCBI Taxonomy" id="91915"/>
    <lineage>
        <taxon>Bacteria</taxon>
        <taxon>Pseudomonadati</taxon>
        <taxon>Pseudomonadota</taxon>
        <taxon>Alphaproteobacteria</taxon>
        <taxon>Acetobacterales</taxon>
        <taxon>Acetobacteraceae</taxon>
        <taxon>Asaia</taxon>
    </lineage>
</organism>
<dbReference type="Proteomes" id="UP000027583">
    <property type="component" value="Unassembled WGS sequence"/>
</dbReference>
<reference evidence="2 3" key="2">
    <citation type="journal article" date="2014" name="PLoS ONE">
        <title>Evolution of mitochondria reconstructed from the energy metabolism of living bacteria.</title>
        <authorList>
            <person name="Degli Esposti M."/>
            <person name="Chouaia B."/>
            <person name="Comandatore F."/>
            <person name="Crotti E."/>
            <person name="Sassera D."/>
            <person name="Lievens P.M."/>
            <person name="Daffonchio D."/>
            <person name="Bandi C."/>
        </authorList>
    </citation>
    <scope>NUCLEOTIDE SEQUENCE [LARGE SCALE GENOMIC DNA]</scope>
    <source>
        <strain evidence="2 3">SF2.1</strain>
    </source>
</reference>
<dbReference type="PROSITE" id="PS50146">
    <property type="entry name" value="DAGK"/>
    <property type="match status" value="1"/>
</dbReference>
<name>A0A060QKZ0_9PROT</name>
<dbReference type="eggNOG" id="COG1597">
    <property type="taxonomic scope" value="Bacteria"/>
</dbReference>
<sequence>MRLALIHNPRSRKNRRDGRKFARQAHQLLGEGFLVPASHDEMTEMVEDLARRNVRLIAINGGDGTVSDVMTAVMRAYPEGALPDLAIFPSGNTNLIARDVGFTHRGIAALRQLWNHGDVLPRTNRRPLKISWPENEHEARLGMFQGSSGYARAIAIAHSPHVLRYAPHNLAVAVTLVGAFGSLLWRRQRETWLTGDRFALEGDGETLADGQSFLFLSTALQKLDLGIWPFWNSGKARSEGLHYLHVADHPRRLLQATWSLLRGRAPSWLRQSGDYMSGRASQMVLTCAGDFVLDGERFAPGAKHRILLSEGPQFGFVHD</sequence>
<evidence type="ECO:0000313" key="3">
    <source>
        <dbReference type="Proteomes" id="UP000027583"/>
    </source>
</evidence>
<evidence type="ECO:0000259" key="1">
    <source>
        <dbReference type="PROSITE" id="PS50146"/>
    </source>
</evidence>
<proteinExistence type="predicted"/>
<dbReference type="Pfam" id="PF00781">
    <property type="entry name" value="DAGK_cat"/>
    <property type="match status" value="1"/>
</dbReference>
<dbReference type="EMBL" id="CBLX010000013">
    <property type="protein sequence ID" value="CDG39872.1"/>
    <property type="molecule type" value="Genomic_DNA"/>
</dbReference>
<dbReference type="InterPro" id="IPR017438">
    <property type="entry name" value="ATP-NAD_kinase_N"/>
</dbReference>
<dbReference type="SUPFAM" id="SSF111331">
    <property type="entry name" value="NAD kinase/diacylglycerol kinase-like"/>
    <property type="match status" value="1"/>
</dbReference>
<comment type="caution">
    <text evidence="2">The sequence shown here is derived from an EMBL/GenBank/DDBJ whole genome shotgun (WGS) entry which is preliminary data.</text>
</comment>
<dbReference type="AlphaFoldDB" id="A0A060QKZ0"/>